<evidence type="ECO:0000313" key="2">
    <source>
        <dbReference type="Proteomes" id="UP000439903"/>
    </source>
</evidence>
<protein>
    <submittedName>
        <fullName evidence="1">E3 ubiquitin-protein ligase</fullName>
    </submittedName>
</protein>
<organism evidence="1 2">
    <name type="scientific">Gigaspora margarita</name>
    <dbReference type="NCBI Taxonomy" id="4874"/>
    <lineage>
        <taxon>Eukaryota</taxon>
        <taxon>Fungi</taxon>
        <taxon>Fungi incertae sedis</taxon>
        <taxon>Mucoromycota</taxon>
        <taxon>Glomeromycotina</taxon>
        <taxon>Glomeromycetes</taxon>
        <taxon>Diversisporales</taxon>
        <taxon>Gigasporaceae</taxon>
        <taxon>Gigaspora</taxon>
    </lineage>
</organism>
<accession>A0A8H4AS43</accession>
<sequence>MHGLLNNEKLSWHKDSVLRALELISISKNLELLESFPCQLVNFFENIKIDIDSNEDQKFCNICAQWLNSILNCIVKSRNKTENFACTAFSYLVVIYQIMIKYSIACVQLFKTAEEIVESLPDDIIFDAAFDIGKFKQPKLIEIFSHILKGGSIQILCEDVVSHILTKLQENTPINMDEIDETDIIDDDFHKLLLISSKFWVCILKATGSVELLNQHIYLRTVHQSIIQLAGKLLDRSIEIKMLKDILHYKDKYLLNYFSTISTILTISTNVNFTKNHIQSLRNNPFWKDVKDINLELELMSRSMKWQPNDDMKKAISYLIHIKSWNERLEDLENTLGAFRVQNLTESWVADMRNRLLKVPLTLLDLSKISNETNKHVYDFDDNCWAMIGALSYAGDFISWLQMIAEGDLRNLINGVDDKREIHEETVASLIEVKQFLKPLINDMVKLSKEGKSMITIISKFIDHVREIISKNKFLHEKISHCCKSSLALQNIYFSIVNRGEATKERIRDAVTKGSYRFYHDKNRDKCMVMLHCQDKSGKQNFYDLANLQDLQRQALLIAKQAASAFVLRIPDGNENSLEQGTKELMEFNLTANSAECILPNLETLKHDLQTWENIVQQAQEENYYLTFYTARHILTFYDYFSVKGHMNLKIHETCELLLRLGNKRAKLLPNRGDVKIDEDKMNFYEVLCKIGNKLDDMFTLRLELLRTINARLEPIVSDIVYQAEEVSLFIKRCFLASKNGFQDRLFCIAGLEFLEFELQYKLVNELRSFQETETDYYLALICCQENRIHHHILDQFSEYVRFTNGLGKNTMKNMYRELCPYVDCITSELSGQGKTEYIKNISVEDDFVAQSLLIGDNIHFDELVVKLKECKFNYNIESMHLNIVSANNPYILNAFLFEFLTLGTVTNKLDFVFLPRRVFIEVASSNNERLLNSIPIVKYLNKVHLKWDITNFIVSHEITSPIQIVSHYLDAYDNKQLDKKDISFIGKGAVRRSMDQA</sequence>
<evidence type="ECO:0000313" key="1">
    <source>
        <dbReference type="EMBL" id="KAF0526556.1"/>
    </source>
</evidence>
<dbReference type="Proteomes" id="UP000439903">
    <property type="component" value="Unassembled WGS sequence"/>
</dbReference>
<dbReference type="EMBL" id="WTPW01000287">
    <property type="protein sequence ID" value="KAF0526556.1"/>
    <property type="molecule type" value="Genomic_DNA"/>
</dbReference>
<reference evidence="1 2" key="1">
    <citation type="journal article" date="2019" name="Environ. Microbiol.">
        <title>At the nexus of three kingdoms: the genome of the mycorrhizal fungus Gigaspora margarita provides insights into plant, endobacterial and fungal interactions.</title>
        <authorList>
            <person name="Venice F."/>
            <person name="Ghignone S."/>
            <person name="Salvioli di Fossalunga A."/>
            <person name="Amselem J."/>
            <person name="Novero M."/>
            <person name="Xianan X."/>
            <person name="Sedzielewska Toro K."/>
            <person name="Morin E."/>
            <person name="Lipzen A."/>
            <person name="Grigoriev I.V."/>
            <person name="Henrissat B."/>
            <person name="Martin F.M."/>
            <person name="Bonfante P."/>
        </authorList>
    </citation>
    <scope>NUCLEOTIDE SEQUENCE [LARGE SCALE GENOMIC DNA]</scope>
    <source>
        <strain evidence="1 2">BEG34</strain>
    </source>
</reference>
<comment type="caution">
    <text evidence="1">The sequence shown here is derived from an EMBL/GenBank/DDBJ whole genome shotgun (WGS) entry which is preliminary data.</text>
</comment>
<gene>
    <name evidence="1" type="ORF">F8M41_014067</name>
</gene>
<proteinExistence type="predicted"/>
<keyword evidence="2" id="KW-1185">Reference proteome</keyword>
<dbReference type="OrthoDB" id="2447043at2759"/>
<dbReference type="AlphaFoldDB" id="A0A8H4AS43"/>
<name>A0A8H4AS43_GIGMA</name>